<evidence type="ECO:0000313" key="2">
    <source>
        <dbReference type="EMBL" id="MBW0536749.1"/>
    </source>
</evidence>
<evidence type="ECO:0000256" key="1">
    <source>
        <dbReference type="SAM" id="MobiDB-lite"/>
    </source>
</evidence>
<sequence>MHHFRKRFASLPSIIDYLQDLMEITKELNTRYHERQKEKNKSQEERTEVSKSSSSNPQNSSSSRHKMKKKYHFKKRDKPHSSLFNKDHKLMGSEKERILKEGFCAYCGGNDNIEDCVKRPQNQLTQPGKILSEVHVVFNGLNYFPPRAKL</sequence>
<accession>A0A9Q3FD04</accession>
<name>A0A9Q3FD04_9BASI</name>
<gene>
    <name evidence="2" type="ORF">O181_076464</name>
</gene>
<proteinExistence type="predicted"/>
<dbReference type="AlphaFoldDB" id="A0A9Q3FD04"/>
<dbReference type="OrthoDB" id="3363185at2759"/>
<organism evidence="2 3">
    <name type="scientific">Austropuccinia psidii MF-1</name>
    <dbReference type="NCBI Taxonomy" id="1389203"/>
    <lineage>
        <taxon>Eukaryota</taxon>
        <taxon>Fungi</taxon>
        <taxon>Dikarya</taxon>
        <taxon>Basidiomycota</taxon>
        <taxon>Pucciniomycotina</taxon>
        <taxon>Pucciniomycetes</taxon>
        <taxon>Pucciniales</taxon>
        <taxon>Sphaerophragmiaceae</taxon>
        <taxon>Austropuccinia</taxon>
    </lineage>
</organism>
<keyword evidence="3" id="KW-1185">Reference proteome</keyword>
<reference evidence="2" key="1">
    <citation type="submission" date="2021-03" db="EMBL/GenBank/DDBJ databases">
        <title>Draft genome sequence of rust myrtle Austropuccinia psidii MF-1, a brazilian biotype.</title>
        <authorList>
            <person name="Quecine M.C."/>
            <person name="Pachon D.M.R."/>
            <person name="Bonatelli M.L."/>
            <person name="Correr F.H."/>
            <person name="Franceschini L.M."/>
            <person name="Leite T.F."/>
            <person name="Margarido G.R.A."/>
            <person name="Almeida C.A."/>
            <person name="Ferrarezi J.A."/>
            <person name="Labate C.A."/>
        </authorList>
    </citation>
    <scope>NUCLEOTIDE SEQUENCE</scope>
    <source>
        <strain evidence="2">MF-1</strain>
    </source>
</reference>
<feature type="compositionally biased region" description="Basic residues" evidence="1">
    <location>
        <begin position="63"/>
        <end position="78"/>
    </location>
</feature>
<dbReference type="EMBL" id="AVOT02041418">
    <property type="protein sequence ID" value="MBW0536749.1"/>
    <property type="molecule type" value="Genomic_DNA"/>
</dbReference>
<dbReference type="Proteomes" id="UP000765509">
    <property type="component" value="Unassembled WGS sequence"/>
</dbReference>
<evidence type="ECO:0000313" key="3">
    <source>
        <dbReference type="Proteomes" id="UP000765509"/>
    </source>
</evidence>
<feature type="compositionally biased region" description="Low complexity" evidence="1">
    <location>
        <begin position="50"/>
        <end position="62"/>
    </location>
</feature>
<comment type="caution">
    <text evidence="2">The sequence shown here is derived from an EMBL/GenBank/DDBJ whole genome shotgun (WGS) entry which is preliminary data.</text>
</comment>
<feature type="region of interest" description="Disordered" evidence="1">
    <location>
        <begin position="32"/>
        <end position="91"/>
    </location>
</feature>
<feature type="compositionally biased region" description="Basic and acidic residues" evidence="1">
    <location>
        <begin position="32"/>
        <end position="49"/>
    </location>
</feature>
<protein>
    <submittedName>
        <fullName evidence="2">Uncharacterized protein</fullName>
    </submittedName>
</protein>